<dbReference type="EC" id="3.1.11.2" evidence="3"/>
<feature type="domain" description="Endonuclease/exonuclease/phosphatase" evidence="13">
    <location>
        <begin position="12"/>
        <end position="230"/>
    </location>
</feature>
<evidence type="ECO:0000256" key="1">
    <source>
        <dbReference type="ARBA" id="ARBA00000493"/>
    </source>
</evidence>
<gene>
    <name evidence="14" type="ORF">PECUL_23A022895</name>
</gene>
<evidence type="ECO:0000256" key="11">
    <source>
        <dbReference type="SAM" id="Coils"/>
    </source>
</evidence>
<keyword evidence="15" id="KW-1185">Reference proteome</keyword>
<feature type="region of interest" description="Disordered" evidence="12">
    <location>
        <begin position="450"/>
        <end position="471"/>
    </location>
</feature>
<proteinExistence type="inferred from homology"/>
<feature type="binding site" evidence="9">
    <location>
        <position position="14"/>
    </location>
    <ligand>
        <name>Mg(2+)</name>
        <dbReference type="ChEBI" id="CHEBI:18420"/>
        <label>1</label>
    </ligand>
</feature>
<evidence type="ECO:0000313" key="15">
    <source>
        <dbReference type="Proteomes" id="UP001295444"/>
    </source>
</evidence>
<dbReference type="InterPro" id="IPR005135">
    <property type="entry name" value="Endo/exonuclease/phosphatase"/>
</dbReference>
<keyword evidence="9" id="KW-0464">Manganese</keyword>
<sequence>MTYSAAPFHIITQNCRGLNAPEKRAHLLQDLKRRQVSIALLQETHLRDVDNHRLRNKHYHTTFHSNHPTARKAGVSILLNTNLQFTHSETVVDPNGRFLFVKGMISQKTYTLASVYAPNKSQAKFLCRTLLKLAAFTEGILVLGGDFNITLEPLSDSSTGHSSIAQAAIRRIRKTLQDLRLVDTWRTLHPDDRDYTYYSPLHSRYSRIDYIFIQQEGLTFLKKAAIRPTPWADHSESSIHLDSPLFRPTQKTWRINESLLLDTPIRTQIAEHLNQYFAENTTEDMSNITLWEAHKSVLRGHLIRIASRKKRENQQAMADLTAQIANLETLHKRSQMETHYRELLTARRQLTELIDRKHHRAIQRSKAFYYLHANKGGKMLARLIRGQQARAQVQAIRTSNGHLTHPPTSPPCLRAPADEPNARGITLGPLSGRITLVTNEIYMARGHAKQEPEVGGATLGGNNTLHPPQQH</sequence>
<dbReference type="InterPro" id="IPR004808">
    <property type="entry name" value="AP_endonuc_1"/>
</dbReference>
<dbReference type="GO" id="GO:0008081">
    <property type="term" value="F:phosphoric diester hydrolase activity"/>
    <property type="evidence" value="ECO:0007669"/>
    <property type="project" value="TreeGrafter"/>
</dbReference>
<dbReference type="GO" id="GO:0008311">
    <property type="term" value="F:double-stranded DNA 3'-5' DNA exonuclease activity"/>
    <property type="evidence" value="ECO:0007669"/>
    <property type="project" value="UniProtKB-EC"/>
</dbReference>
<dbReference type="AlphaFoldDB" id="A0AAD1QZQ1"/>
<dbReference type="GO" id="GO:0003906">
    <property type="term" value="F:DNA-(apurinic or apyrimidinic site) endonuclease activity"/>
    <property type="evidence" value="ECO:0007669"/>
    <property type="project" value="TreeGrafter"/>
</dbReference>
<feature type="binding site" evidence="9">
    <location>
        <position position="43"/>
    </location>
    <ligand>
        <name>Mg(2+)</name>
        <dbReference type="ChEBI" id="CHEBI:18420"/>
        <label>1</label>
    </ligand>
</feature>
<evidence type="ECO:0000256" key="4">
    <source>
        <dbReference type="ARBA" id="ARBA00022723"/>
    </source>
</evidence>
<feature type="coiled-coil region" evidence="11">
    <location>
        <begin position="310"/>
        <end position="337"/>
    </location>
</feature>
<dbReference type="SUPFAM" id="SSF56219">
    <property type="entry name" value="DNase I-like"/>
    <property type="match status" value="1"/>
</dbReference>
<dbReference type="GO" id="GO:0005634">
    <property type="term" value="C:nucleus"/>
    <property type="evidence" value="ECO:0007669"/>
    <property type="project" value="TreeGrafter"/>
</dbReference>
<dbReference type="GO" id="GO:0006284">
    <property type="term" value="P:base-excision repair"/>
    <property type="evidence" value="ECO:0007669"/>
    <property type="project" value="TreeGrafter"/>
</dbReference>
<comment type="similarity">
    <text evidence="2">Belongs to the DNA repair enzymes AP/ExoA family.</text>
</comment>
<dbReference type="Gene3D" id="3.60.10.10">
    <property type="entry name" value="Endonuclease/exonuclease/phosphatase"/>
    <property type="match status" value="1"/>
</dbReference>
<dbReference type="CDD" id="cd09076">
    <property type="entry name" value="L1-EN"/>
    <property type="match status" value="1"/>
</dbReference>
<feature type="site" description="Transition state stabilizer" evidence="10">
    <location>
        <position position="148"/>
    </location>
</feature>
<evidence type="ECO:0000256" key="10">
    <source>
        <dbReference type="PIRSR" id="PIRSR604808-3"/>
    </source>
</evidence>
<protein>
    <recommendedName>
        <fullName evidence="3">exodeoxyribonuclease III</fullName>
        <ecNumber evidence="3">3.1.11.2</ecNumber>
    </recommendedName>
</protein>
<comment type="cofactor">
    <cofactor evidence="9">
        <name>Mg(2+)</name>
        <dbReference type="ChEBI" id="CHEBI:18420"/>
    </cofactor>
    <cofactor evidence="9">
        <name>Mn(2+)</name>
        <dbReference type="ChEBI" id="CHEBI:29035"/>
    </cofactor>
    <text evidence="9">Probably binds two magnesium or manganese ions per subunit.</text>
</comment>
<accession>A0AAD1QZQ1</accession>
<keyword evidence="4 9" id="KW-0479">Metal-binding</keyword>
<evidence type="ECO:0000259" key="13">
    <source>
        <dbReference type="Pfam" id="PF03372"/>
    </source>
</evidence>
<evidence type="ECO:0000256" key="6">
    <source>
        <dbReference type="ARBA" id="ARBA00022801"/>
    </source>
</evidence>
<evidence type="ECO:0000256" key="9">
    <source>
        <dbReference type="PIRSR" id="PIRSR604808-2"/>
    </source>
</evidence>
<reference evidence="14" key="1">
    <citation type="submission" date="2022-03" db="EMBL/GenBank/DDBJ databases">
        <authorList>
            <person name="Alioto T."/>
            <person name="Alioto T."/>
            <person name="Gomez Garrido J."/>
        </authorList>
    </citation>
    <scope>NUCLEOTIDE SEQUENCE</scope>
</reference>
<dbReference type="GO" id="GO:0046872">
    <property type="term" value="F:metal ion binding"/>
    <property type="evidence" value="ECO:0007669"/>
    <property type="project" value="UniProtKB-KW"/>
</dbReference>
<keyword evidence="7 9" id="KW-0460">Magnesium</keyword>
<evidence type="ECO:0000256" key="5">
    <source>
        <dbReference type="ARBA" id="ARBA00022763"/>
    </source>
</evidence>
<feature type="site" description="Important for catalytic activity" evidence="10">
    <location>
        <position position="209"/>
    </location>
</feature>
<dbReference type="InterPro" id="IPR036691">
    <property type="entry name" value="Endo/exonu/phosph_ase_sf"/>
</dbReference>
<evidence type="ECO:0000256" key="7">
    <source>
        <dbReference type="ARBA" id="ARBA00022842"/>
    </source>
</evidence>
<dbReference type="EMBL" id="OW240912">
    <property type="protein sequence ID" value="CAH2220953.1"/>
    <property type="molecule type" value="Genomic_DNA"/>
</dbReference>
<feature type="binding site" evidence="9">
    <location>
        <position position="148"/>
    </location>
    <ligand>
        <name>Mg(2+)</name>
        <dbReference type="ChEBI" id="CHEBI:18420"/>
        <label>1</label>
    </ligand>
</feature>
<keyword evidence="8" id="KW-0234">DNA repair</keyword>
<organism evidence="14 15">
    <name type="scientific">Pelobates cultripes</name>
    <name type="common">Western spadefoot toad</name>
    <dbReference type="NCBI Taxonomy" id="61616"/>
    <lineage>
        <taxon>Eukaryota</taxon>
        <taxon>Metazoa</taxon>
        <taxon>Chordata</taxon>
        <taxon>Craniata</taxon>
        <taxon>Vertebrata</taxon>
        <taxon>Euteleostomi</taxon>
        <taxon>Amphibia</taxon>
        <taxon>Batrachia</taxon>
        <taxon>Anura</taxon>
        <taxon>Pelobatoidea</taxon>
        <taxon>Pelobatidae</taxon>
        <taxon>Pelobates</taxon>
    </lineage>
</organism>
<comment type="catalytic activity">
    <reaction evidence="1">
        <text>Exonucleolytic cleavage in the 3'- to 5'-direction to yield nucleoside 5'-phosphates.</text>
        <dbReference type="EC" id="3.1.11.2"/>
    </reaction>
</comment>
<evidence type="ECO:0000256" key="8">
    <source>
        <dbReference type="ARBA" id="ARBA00023204"/>
    </source>
</evidence>
<feature type="compositionally biased region" description="Polar residues" evidence="12">
    <location>
        <begin position="460"/>
        <end position="471"/>
    </location>
</feature>
<dbReference type="Proteomes" id="UP001295444">
    <property type="component" value="Chromosome 01"/>
</dbReference>
<dbReference type="Pfam" id="PF03372">
    <property type="entry name" value="Exo_endo_phos"/>
    <property type="match status" value="1"/>
</dbReference>
<evidence type="ECO:0000256" key="3">
    <source>
        <dbReference type="ARBA" id="ARBA00012115"/>
    </source>
</evidence>
<name>A0AAD1QZQ1_PELCU</name>
<feature type="binding site" evidence="9">
    <location>
        <position position="146"/>
    </location>
    <ligand>
        <name>Mg(2+)</name>
        <dbReference type="ChEBI" id="CHEBI:18420"/>
        <label>1</label>
    </ligand>
</feature>
<dbReference type="PANTHER" id="PTHR22748:SF26">
    <property type="entry name" value="ENDONUCLEASE_EXONUCLEASE_PHOSPHATASE DOMAIN-CONTAINING PROTEIN"/>
    <property type="match status" value="1"/>
</dbReference>
<evidence type="ECO:0000313" key="14">
    <source>
        <dbReference type="EMBL" id="CAH2220953.1"/>
    </source>
</evidence>
<keyword evidence="11" id="KW-0175">Coiled coil</keyword>
<dbReference type="PANTHER" id="PTHR22748">
    <property type="entry name" value="AP ENDONUCLEASE"/>
    <property type="match status" value="1"/>
</dbReference>
<keyword evidence="5" id="KW-0227">DNA damage</keyword>
<keyword evidence="6" id="KW-0378">Hydrolase</keyword>
<evidence type="ECO:0000256" key="2">
    <source>
        <dbReference type="ARBA" id="ARBA00007092"/>
    </source>
</evidence>
<evidence type="ECO:0000256" key="12">
    <source>
        <dbReference type="SAM" id="MobiDB-lite"/>
    </source>
</evidence>